<dbReference type="EMBL" id="JBGBZA010000001">
    <property type="protein sequence ID" value="MEY9313277.1"/>
    <property type="molecule type" value="Genomic_DNA"/>
</dbReference>
<gene>
    <name evidence="1" type="ORF">ABIF29_000076</name>
</gene>
<dbReference type="RefSeq" id="WP_125459192.1">
    <property type="nucleotide sequence ID" value="NZ_CP126027.1"/>
</dbReference>
<reference evidence="1 2" key="1">
    <citation type="submission" date="2024-07" db="EMBL/GenBank/DDBJ databases">
        <title>Genomic Encyclopedia of Type Strains, Phase V (KMG-V): Genome sequencing to study the core and pangenomes of soil and plant-associated prokaryotes.</title>
        <authorList>
            <person name="Whitman W."/>
        </authorList>
    </citation>
    <scope>NUCLEOTIDE SEQUENCE [LARGE SCALE GENOMIC DNA]</scope>
    <source>
        <strain evidence="1 2">USDA 415</strain>
    </source>
</reference>
<evidence type="ECO:0000313" key="1">
    <source>
        <dbReference type="EMBL" id="MEY9313277.1"/>
    </source>
</evidence>
<organism evidence="1 2">
    <name type="scientific">Bradyrhizobium elkanii</name>
    <dbReference type="NCBI Taxonomy" id="29448"/>
    <lineage>
        <taxon>Bacteria</taxon>
        <taxon>Pseudomonadati</taxon>
        <taxon>Pseudomonadota</taxon>
        <taxon>Alphaproteobacteria</taxon>
        <taxon>Hyphomicrobiales</taxon>
        <taxon>Nitrobacteraceae</taxon>
        <taxon>Bradyrhizobium</taxon>
    </lineage>
</organism>
<sequence length="158" mass="17150">MSSFLSAQFRADDPFDGIAPGSAVAEYDIVIGPVIRYLRDVVTDRSVRLLADFVGTSHPADERQPGDPDHAYDILAAVRVPVQRRHEHHHVKQALHLLLPPRAAAQTAYQPTSEATLLSAAWSHLRRASPSGCDGLIDLRQCCGQLTLGADHLIGASE</sequence>
<accession>A0ABV4EQY8</accession>
<evidence type="ECO:0000313" key="2">
    <source>
        <dbReference type="Proteomes" id="UP001565471"/>
    </source>
</evidence>
<protein>
    <submittedName>
        <fullName evidence="1">Uncharacterized protein</fullName>
    </submittedName>
</protein>
<dbReference type="Proteomes" id="UP001565471">
    <property type="component" value="Unassembled WGS sequence"/>
</dbReference>
<comment type="caution">
    <text evidence="1">The sequence shown here is derived from an EMBL/GenBank/DDBJ whole genome shotgun (WGS) entry which is preliminary data.</text>
</comment>
<name>A0ABV4EQY8_BRAEL</name>
<proteinExistence type="predicted"/>
<keyword evidence="2" id="KW-1185">Reference proteome</keyword>